<dbReference type="PROSITE" id="PS50053">
    <property type="entry name" value="UBIQUITIN_2"/>
    <property type="match status" value="1"/>
</dbReference>
<dbReference type="SUPFAM" id="SSF54236">
    <property type="entry name" value="Ubiquitin-like"/>
    <property type="match status" value="1"/>
</dbReference>
<dbReference type="InterPro" id="IPR021925">
    <property type="entry name" value="BAG6"/>
</dbReference>
<feature type="region of interest" description="Disordered" evidence="12">
    <location>
        <begin position="748"/>
        <end position="767"/>
    </location>
</feature>
<keyword evidence="9" id="KW-0143">Chaperone</keyword>
<feature type="compositionally biased region" description="Low complexity" evidence="12">
    <location>
        <begin position="517"/>
        <end position="529"/>
    </location>
</feature>
<keyword evidence="6" id="KW-0964">Secreted</keyword>
<keyword evidence="5" id="KW-0963">Cytoplasm</keyword>
<sequence>MKMKIRVKIMDQTDHHFEVDDQMLLSEFRVEVSERLHIPPERQRMIFAGHVLKAENSTLSACGLRDGHVVHVVERPANMPFPPQASESNNVNDHHQHNFRHGRLFQNMFGSPMNGRERVSYVIPFERTGILAENAHIEELIQSALDRLTFLTSDQRRRIVTHWESDDVLRISLPSQRTLHVASPSLERVALIETLFEHIAHFYQIVEVPGGIVDRIDEFLEGSHTYDAENTSALNEQLRADALSLEREPVIRSRLIDQLADEEEVVDESDEHAARFQRVEGTNGSAGYVMRHAITYDLVHILRRLHDEYERLRPHMIRFERILNSRILYNIDDAEHTDTDYRANFFTVYMEHVQRVLHRLSHVWHLTSDLGVYLHNPMPRRLLPNYQNFQLLPPTEGEIVLEFREREGHATGNEPASRFLDIPPPGSDVQELTNEEVRIIGLNPTVRRMQQMGIAVPIPVTAVGHVNVQAGGSNPHRMVVQRHSTPMHRNPSAPWAQNTISGFDSTIRAASRPPPGFSSSSVPHSHSTPTQGLQARRPRETQSPVADGPNNVVPTSSDSNSPPLEEMLMRAIEQNPPSLESSNLYERIMAALLQRAGDPDFDMNNVFRDIASNLAVHNGETQTERTSSTGHPCEQSSSSPSQAPDEQSSVPSLGTLARGVVTQSGSQLPFMSEVISNIMRNNGINGAASPHVDVIVEYGEGGPHPGMSHMQPQLFDLSAGGVSEQRGHPTAVGYHVEVHQFDVFTQPVGPDPTQTSSQPNIPSNTHAPSASLNFSTLPNVAGGSTPVRGGFVQGGQRQLGSANNLPIFMGNMGFPSEMHVTAPRQEVVNVDPFLSCTSRFTDVQRVLRSSYPGSATSLSPYRRFMRDTPISPLGANRRSTPIDSFELVQIGLNSYRDVLVNDEENFREFMQLAIRSAMSQMVHCDQDRNAQNARGIAPHVFSVGQSVQAPSGGEVVESTMTAPILVRAEVETHSDVHADSSSADESLQNIIATNTNGGLSEQHNFVVHEDESRSILMEMAHASTLRFDTRLITILEASGAPTSMSRPGNEAGLLRHLEALLLNFATINDLANLMNLDMTPLESHRSRFRAHVIENQLNGNSTPTDEDLLSASERLATPHSSIASAISASGGEVERAWNDRMLSIPRTIRNVEIATIQQLLRSLLNRSISDAEFSRRIQNILRDYVRHLVALANYTFINADGASYVTIACEVLMNGDISTETADENLTRLIHLRRFILPRIAVLLRDQGPYPNLDEIPSRLLAWTAHNDCTRSDVPSISDVHSSGDEHQVRNAVPNGVSEEAYVDSHDELEPSTSQCCFEMSGTSRRTGTGAGGEEAQSDGSQLRVYNGDWRRSFPDWVETIECDALSGQTNPRRVQNPSDMYQMAYPENARRQIVHEHASEEGVLSSAVQEIVGNVFRGNIPTTVHENMNSVTALDALSELMDVAIQHRVQEDSDYNPVRYPNIARQFSKDYK</sequence>
<dbReference type="Proteomes" id="UP001196413">
    <property type="component" value="Unassembled WGS sequence"/>
</dbReference>
<evidence type="ECO:0000313" key="14">
    <source>
        <dbReference type="EMBL" id="KAJ1364586.1"/>
    </source>
</evidence>
<dbReference type="GO" id="GO:0071818">
    <property type="term" value="C:BAT3 complex"/>
    <property type="evidence" value="ECO:0007669"/>
    <property type="project" value="TreeGrafter"/>
</dbReference>
<dbReference type="Pfam" id="PF00240">
    <property type="entry name" value="ubiquitin"/>
    <property type="match status" value="1"/>
</dbReference>
<protein>
    <recommendedName>
        <fullName evidence="11">BCL2-associated athanogene 6</fullName>
    </recommendedName>
</protein>
<keyword evidence="4" id="KW-0813">Transport</keyword>
<comment type="subcellular location">
    <subcellularLocation>
        <location evidence="2">Cytoplasm</location>
        <location evidence="2">Cytosol</location>
    </subcellularLocation>
    <subcellularLocation>
        <location evidence="1">Nucleus</location>
    </subcellularLocation>
    <subcellularLocation>
        <location evidence="3">Secreted</location>
        <location evidence="3">Extracellular exosome</location>
    </subcellularLocation>
</comment>
<evidence type="ECO:0000256" key="8">
    <source>
        <dbReference type="ARBA" id="ARBA00022853"/>
    </source>
</evidence>
<feature type="compositionally biased region" description="Polar residues" evidence="12">
    <location>
        <begin position="752"/>
        <end position="767"/>
    </location>
</feature>
<dbReference type="GO" id="GO:0005634">
    <property type="term" value="C:nucleus"/>
    <property type="evidence" value="ECO:0007669"/>
    <property type="project" value="UniProtKB-SubCell"/>
</dbReference>
<evidence type="ECO:0000256" key="4">
    <source>
        <dbReference type="ARBA" id="ARBA00022448"/>
    </source>
</evidence>
<comment type="caution">
    <text evidence="14">The sequence shown here is derived from an EMBL/GenBank/DDBJ whole genome shotgun (WGS) entry which is preliminary data.</text>
</comment>
<feature type="compositionally biased region" description="Polar residues" evidence="12">
    <location>
        <begin position="552"/>
        <end position="562"/>
    </location>
</feature>
<feature type="region of interest" description="Disordered" evidence="12">
    <location>
        <begin position="619"/>
        <end position="651"/>
    </location>
</feature>
<feature type="region of interest" description="Disordered" evidence="12">
    <location>
        <begin position="506"/>
        <end position="563"/>
    </location>
</feature>
<keyword evidence="8" id="KW-0156">Chromatin regulator</keyword>
<evidence type="ECO:0000256" key="2">
    <source>
        <dbReference type="ARBA" id="ARBA00004514"/>
    </source>
</evidence>
<proteinExistence type="predicted"/>
<name>A0AAD5QXN2_PARTN</name>
<reference evidence="14" key="1">
    <citation type="submission" date="2021-06" db="EMBL/GenBank/DDBJ databases">
        <title>Parelaphostrongylus tenuis whole genome reference sequence.</title>
        <authorList>
            <person name="Garwood T.J."/>
            <person name="Larsen P.A."/>
            <person name="Fountain-Jones N.M."/>
            <person name="Garbe J.R."/>
            <person name="Macchietto M.G."/>
            <person name="Kania S.A."/>
            <person name="Gerhold R.W."/>
            <person name="Richards J.E."/>
            <person name="Wolf T.M."/>
        </authorList>
    </citation>
    <scope>NUCLEOTIDE SEQUENCE</scope>
    <source>
        <strain evidence="14">MNPRO001-30</strain>
        <tissue evidence="14">Meninges</tissue>
    </source>
</reference>
<evidence type="ECO:0000256" key="9">
    <source>
        <dbReference type="ARBA" id="ARBA00023186"/>
    </source>
</evidence>
<keyword evidence="10" id="KW-0539">Nucleus</keyword>
<evidence type="ECO:0000256" key="7">
    <source>
        <dbReference type="ARBA" id="ARBA00022703"/>
    </source>
</evidence>
<evidence type="ECO:0000256" key="12">
    <source>
        <dbReference type="SAM" id="MobiDB-lite"/>
    </source>
</evidence>
<dbReference type="InterPro" id="IPR029071">
    <property type="entry name" value="Ubiquitin-like_domsf"/>
</dbReference>
<dbReference type="Gene3D" id="3.10.20.90">
    <property type="entry name" value="Phosphatidylinositol 3-kinase Catalytic Subunit, Chain A, domain 1"/>
    <property type="match status" value="1"/>
</dbReference>
<organism evidence="14 15">
    <name type="scientific">Parelaphostrongylus tenuis</name>
    <name type="common">Meningeal worm</name>
    <dbReference type="NCBI Taxonomy" id="148309"/>
    <lineage>
        <taxon>Eukaryota</taxon>
        <taxon>Metazoa</taxon>
        <taxon>Ecdysozoa</taxon>
        <taxon>Nematoda</taxon>
        <taxon>Chromadorea</taxon>
        <taxon>Rhabditida</taxon>
        <taxon>Rhabditina</taxon>
        <taxon>Rhabditomorpha</taxon>
        <taxon>Strongyloidea</taxon>
        <taxon>Metastrongylidae</taxon>
        <taxon>Parelaphostrongylus</taxon>
    </lineage>
</organism>
<dbReference type="InterPro" id="IPR000626">
    <property type="entry name" value="Ubiquitin-like_dom"/>
</dbReference>
<dbReference type="GO" id="GO:0031593">
    <property type="term" value="F:polyubiquitin modification-dependent protein binding"/>
    <property type="evidence" value="ECO:0007669"/>
    <property type="project" value="TreeGrafter"/>
</dbReference>
<evidence type="ECO:0000256" key="3">
    <source>
        <dbReference type="ARBA" id="ARBA00004550"/>
    </source>
</evidence>
<gene>
    <name evidence="14" type="ORF">KIN20_024708</name>
</gene>
<feature type="domain" description="Ubiquitin-like" evidence="13">
    <location>
        <begin position="3"/>
        <end position="75"/>
    </location>
</feature>
<keyword evidence="7" id="KW-0053">Apoptosis</keyword>
<dbReference type="EMBL" id="JAHQIW010005006">
    <property type="protein sequence ID" value="KAJ1364586.1"/>
    <property type="molecule type" value="Genomic_DNA"/>
</dbReference>
<dbReference type="PANTHER" id="PTHR15204">
    <property type="entry name" value="LARGE PROLINE-RICH PROTEIN BAG6"/>
    <property type="match status" value="1"/>
</dbReference>
<dbReference type="Pfam" id="PF12057">
    <property type="entry name" value="BAG6"/>
    <property type="match status" value="1"/>
</dbReference>
<dbReference type="GO" id="GO:0051787">
    <property type="term" value="F:misfolded protein binding"/>
    <property type="evidence" value="ECO:0007669"/>
    <property type="project" value="TreeGrafter"/>
</dbReference>
<dbReference type="GO" id="GO:0036503">
    <property type="term" value="P:ERAD pathway"/>
    <property type="evidence" value="ECO:0007669"/>
    <property type="project" value="TreeGrafter"/>
</dbReference>
<evidence type="ECO:0000313" key="15">
    <source>
        <dbReference type="Proteomes" id="UP001196413"/>
    </source>
</evidence>
<dbReference type="GO" id="GO:0006915">
    <property type="term" value="P:apoptotic process"/>
    <property type="evidence" value="ECO:0007669"/>
    <property type="project" value="UniProtKB-KW"/>
</dbReference>
<evidence type="ECO:0000256" key="1">
    <source>
        <dbReference type="ARBA" id="ARBA00004123"/>
    </source>
</evidence>
<evidence type="ECO:0000259" key="13">
    <source>
        <dbReference type="PROSITE" id="PS50053"/>
    </source>
</evidence>
<keyword evidence="15" id="KW-1185">Reference proteome</keyword>
<dbReference type="GO" id="GO:0005576">
    <property type="term" value="C:extracellular region"/>
    <property type="evidence" value="ECO:0007669"/>
    <property type="project" value="UniProtKB-SubCell"/>
</dbReference>
<dbReference type="PANTHER" id="PTHR15204:SF0">
    <property type="entry name" value="LARGE PROLINE-RICH PROTEIN BAG6"/>
    <property type="match status" value="1"/>
</dbReference>
<dbReference type="GO" id="GO:0006325">
    <property type="term" value="P:chromatin organization"/>
    <property type="evidence" value="ECO:0007669"/>
    <property type="project" value="UniProtKB-KW"/>
</dbReference>
<evidence type="ECO:0000256" key="5">
    <source>
        <dbReference type="ARBA" id="ARBA00022490"/>
    </source>
</evidence>
<evidence type="ECO:0000256" key="11">
    <source>
        <dbReference type="ARBA" id="ARBA00030033"/>
    </source>
</evidence>
<dbReference type="SMART" id="SM00213">
    <property type="entry name" value="UBQ"/>
    <property type="match status" value="1"/>
</dbReference>
<accession>A0AAD5QXN2</accession>
<evidence type="ECO:0000256" key="6">
    <source>
        <dbReference type="ARBA" id="ARBA00022525"/>
    </source>
</evidence>
<evidence type="ECO:0000256" key="10">
    <source>
        <dbReference type="ARBA" id="ARBA00023242"/>
    </source>
</evidence>